<dbReference type="Proteomes" id="UP000814033">
    <property type="component" value="Unassembled WGS sequence"/>
</dbReference>
<evidence type="ECO:0000313" key="1">
    <source>
        <dbReference type="EMBL" id="KAI0050818.1"/>
    </source>
</evidence>
<dbReference type="EMBL" id="MU275858">
    <property type="protein sequence ID" value="KAI0050818.1"/>
    <property type="molecule type" value="Genomic_DNA"/>
</dbReference>
<organism evidence="1 2">
    <name type="scientific">Auriscalpium vulgare</name>
    <dbReference type="NCBI Taxonomy" id="40419"/>
    <lineage>
        <taxon>Eukaryota</taxon>
        <taxon>Fungi</taxon>
        <taxon>Dikarya</taxon>
        <taxon>Basidiomycota</taxon>
        <taxon>Agaricomycotina</taxon>
        <taxon>Agaricomycetes</taxon>
        <taxon>Russulales</taxon>
        <taxon>Auriscalpiaceae</taxon>
        <taxon>Auriscalpium</taxon>
    </lineage>
</organism>
<keyword evidence="2" id="KW-1185">Reference proteome</keyword>
<gene>
    <name evidence="1" type="ORF">FA95DRAFT_1555314</name>
</gene>
<name>A0ACB8S2Z4_9AGAM</name>
<evidence type="ECO:0000313" key="2">
    <source>
        <dbReference type="Proteomes" id="UP000814033"/>
    </source>
</evidence>
<comment type="caution">
    <text evidence="1">The sequence shown here is derived from an EMBL/GenBank/DDBJ whole genome shotgun (WGS) entry which is preliminary data.</text>
</comment>
<reference evidence="1" key="1">
    <citation type="submission" date="2021-02" db="EMBL/GenBank/DDBJ databases">
        <authorList>
            <consortium name="DOE Joint Genome Institute"/>
            <person name="Ahrendt S."/>
            <person name="Looney B.P."/>
            <person name="Miyauchi S."/>
            <person name="Morin E."/>
            <person name="Drula E."/>
            <person name="Courty P.E."/>
            <person name="Chicoki N."/>
            <person name="Fauchery L."/>
            <person name="Kohler A."/>
            <person name="Kuo A."/>
            <person name="Labutti K."/>
            <person name="Pangilinan J."/>
            <person name="Lipzen A."/>
            <person name="Riley R."/>
            <person name="Andreopoulos W."/>
            <person name="He G."/>
            <person name="Johnson J."/>
            <person name="Barry K.W."/>
            <person name="Grigoriev I.V."/>
            <person name="Nagy L."/>
            <person name="Hibbett D."/>
            <person name="Henrissat B."/>
            <person name="Matheny P.B."/>
            <person name="Labbe J."/>
            <person name="Martin F."/>
        </authorList>
    </citation>
    <scope>NUCLEOTIDE SEQUENCE</scope>
    <source>
        <strain evidence="1">FP105234-sp</strain>
    </source>
</reference>
<protein>
    <submittedName>
        <fullName evidence="1">Uncharacterized protein</fullName>
    </submittedName>
</protein>
<sequence length="81" mass="9061">MVSSQRTATFSVCLPGAGALEKPATRLTMTTRSTREEKTEEERGAGNACNNYVGRLDFNRVSRSVHKLLNHARRGGRRRLE</sequence>
<proteinExistence type="predicted"/>
<accession>A0ACB8S2Z4</accession>
<reference evidence="1" key="2">
    <citation type="journal article" date="2022" name="New Phytol.">
        <title>Evolutionary transition to the ectomycorrhizal habit in the genomes of a hyperdiverse lineage of mushroom-forming fungi.</title>
        <authorList>
            <person name="Looney B."/>
            <person name="Miyauchi S."/>
            <person name="Morin E."/>
            <person name="Drula E."/>
            <person name="Courty P.E."/>
            <person name="Kohler A."/>
            <person name="Kuo A."/>
            <person name="LaButti K."/>
            <person name="Pangilinan J."/>
            <person name="Lipzen A."/>
            <person name="Riley R."/>
            <person name="Andreopoulos W."/>
            <person name="He G."/>
            <person name="Johnson J."/>
            <person name="Nolan M."/>
            <person name="Tritt A."/>
            <person name="Barry K.W."/>
            <person name="Grigoriev I.V."/>
            <person name="Nagy L.G."/>
            <person name="Hibbett D."/>
            <person name="Henrissat B."/>
            <person name="Matheny P.B."/>
            <person name="Labbe J."/>
            <person name="Martin F.M."/>
        </authorList>
    </citation>
    <scope>NUCLEOTIDE SEQUENCE</scope>
    <source>
        <strain evidence="1">FP105234-sp</strain>
    </source>
</reference>